<dbReference type="OrthoDB" id="2328572at2759"/>
<dbReference type="AlphaFoldDB" id="C5FQT5"/>
<reference evidence="8" key="1">
    <citation type="journal article" date="2012" name="MBio">
        <title>Comparative genome analysis of Trichophyton rubrum and related dermatophytes reveals candidate genes involved in infection.</title>
        <authorList>
            <person name="Martinez D.A."/>
            <person name="Oliver B.G."/>
            <person name="Graeser Y."/>
            <person name="Goldberg J.M."/>
            <person name="Li W."/>
            <person name="Martinez-Rossi N.M."/>
            <person name="Monod M."/>
            <person name="Shelest E."/>
            <person name="Barton R.C."/>
            <person name="Birch E."/>
            <person name="Brakhage A.A."/>
            <person name="Chen Z."/>
            <person name="Gurr S.J."/>
            <person name="Heiman D."/>
            <person name="Heitman J."/>
            <person name="Kosti I."/>
            <person name="Rossi A."/>
            <person name="Saif S."/>
            <person name="Samalova M."/>
            <person name="Saunders C.W."/>
            <person name="Shea T."/>
            <person name="Summerbell R.C."/>
            <person name="Xu J."/>
            <person name="Young S."/>
            <person name="Zeng Q."/>
            <person name="Birren B.W."/>
            <person name="Cuomo C.A."/>
            <person name="White T.C."/>
        </authorList>
    </citation>
    <scope>NUCLEOTIDE SEQUENCE [LARGE SCALE GENOMIC DNA]</scope>
    <source>
        <strain evidence="8">ATCC MYA-4605 / CBS 113480</strain>
    </source>
</reference>
<keyword evidence="2" id="KW-0805">Transcription regulation</keyword>
<dbReference type="InterPro" id="IPR013700">
    <property type="entry name" value="AflR"/>
</dbReference>
<gene>
    <name evidence="7" type="ORF">MCYG_05057</name>
</gene>
<evidence type="ECO:0000256" key="2">
    <source>
        <dbReference type="ARBA" id="ARBA00023015"/>
    </source>
</evidence>
<evidence type="ECO:0000256" key="1">
    <source>
        <dbReference type="ARBA" id="ARBA00022723"/>
    </source>
</evidence>
<accession>C5FQT5</accession>
<evidence type="ECO:0000313" key="7">
    <source>
        <dbReference type="EMBL" id="EEQ32238.1"/>
    </source>
</evidence>
<evidence type="ECO:0000256" key="5">
    <source>
        <dbReference type="ARBA" id="ARBA00023242"/>
    </source>
</evidence>
<dbReference type="GO" id="GO:0045122">
    <property type="term" value="P:aflatoxin biosynthetic process"/>
    <property type="evidence" value="ECO:0007669"/>
    <property type="project" value="InterPro"/>
</dbReference>
<dbReference type="GO" id="GO:0003677">
    <property type="term" value="F:DNA binding"/>
    <property type="evidence" value="ECO:0007669"/>
    <property type="project" value="UniProtKB-KW"/>
</dbReference>
<dbReference type="Pfam" id="PF08493">
    <property type="entry name" value="AflR"/>
    <property type="match status" value="1"/>
</dbReference>
<evidence type="ECO:0000259" key="6">
    <source>
        <dbReference type="Pfam" id="PF08493"/>
    </source>
</evidence>
<keyword evidence="1" id="KW-0479">Metal-binding</keyword>
<dbReference type="GO" id="GO:0046872">
    <property type="term" value="F:metal ion binding"/>
    <property type="evidence" value="ECO:0007669"/>
    <property type="project" value="UniProtKB-KW"/>
</dbReference>
<evidence type="ECO:0000256" key="3">
    <source>
        <dbReference type="ARBA" id="ARBA00023125"/>
    </source>
</evidence>
<keyword evidence="5" id="KW-0539">Nucleus</keyword>
<dbReference type="HOGENOM" id="CLU_747989_0_0_1"/>
<evidence type="ECO:0000313" key="8">
    <source>
        <dbReference type="Proteomes" id="UP000002035"/>
    </source>
</evidence>
<keyword evidence="3" id="KW-0238">DNA-binding</keyword>
<name>C5FQT5_ARTOC</name>
<dbReference type="GeneID" id="9226175"/>
<sequence length="370" mass="41133">MPKLRPVPLDHHWSLIDYFTLSSSQENRVDYWVAQPSLQHHLHPTQNRLPKTGTQVWTLNLGLQSHLLIHLFQSHIQTRGICGLNRAKLPHAMARGSINAMAMIDYFYTSTDDFALPGAEYQSSPGFSLSVPQTTDFDCFPQIPSLSSIGEDDNNTALSPEDLALKQPHGLLNGHSCVRAMKMLQASISGEPTHREHSILSSTPPITTTDQALLACSGVSKQLIEMLECRCEADAYLPFRITVMISKVLATYSAIAKVDDLTPFSFCSISKIQQEQGQGQADFMAAPLWLGAYEVDRELEGTLRAQLVFHELSKFEPVVKLFADKYCQNGDEAPGEDGAIYSALGQFIKHRFDTTKTACELRSPLPTQRI</sequence>
<dbReference type="RefSeq" id="XP_002847320.1">
    <property type="nucleotide sequence ID" value="XM_002847274.1"/>
</dbReference>
<keyword evidence="4" id="KW-0804">Transcription</keyword>
<organism evidence="7 8">
    <name type="scientific">Arthroderma otae (strain ATCC MYA-4605 / CBS 113480)</name>
    <name type="common">Microsporum canis</name>
    <dbReference type="NCBI Taxonomy" id="554155"/>
    <lineage>
        <taxon>Eukaryota</taxon>
        <taxon>Fungi</taxon>
        <taxon>Dikarya</taxon>
        <taxon>Ascomycota</taxon>
        <taxon>Pezizomycotina</taxon>
        <taxon>Eurotiomycetes</taxon>
        <taxon>Eurotiomycetidae</taxon>
        <taxon>Onygenales</taxon>
        <taxon>Arthrodermataceae</taxon>
        <taxon>Microsporum</taxon>
    </lineage>
</organism>
<dbReference type="EMBL" id="DS995704">
    <property type="protein sequence ID" value="EEQ32238.1"/>
    <property type="molecule type" value="Genomic_DNA"/>
</dbReference>
<dbReference type="Proteomes" id="UP000002035">
    <property type="component" value="Unassembled WGS sequence"/>
</dbReference>
<evidence type="ECO:0000256" key="4">
    <source>
        <dbReference type="ARBA" id="ARBA00023163"/>
    </source>
</evidence>
<dbReference type="GO" id="GO:0005634">
    <property type="term" value="C:nucleus"/>
    <property type="evidence" value="ECO:0007669"/>
    <property type="project" value="InterPro"/>
</dbReference>
<keyword evidence="8" id="KW-1185">Reference proteome</keyword>
<dbReference type="VEuPathDB" id="FungiDB:MCYG_05057"/>
<protein>
    <recommendedName>
        <fullName evidence="6">Aflatoxin regulatory protein domain-containing protein</fullName>
    </recommendedName>
</protein>
<dbReference type="GO" id="GO:0006355">
    <property type="term" value="P:regulation of DNA-templated transcription"/>
    <property type="evidence" value="ECO:0007669"/>
    <property type="project" value="InterPro"/>
</dbReference>
<proteinExistence type="predicted"/>
<feature type="domain" description="Aflatoxin regulatory protein" evidence="6">
    <location>
        <begin position="174"/>
        <end position="260"/>
    </location>
</feature>